<name>A0ABU8UIH6_9ACTN</name>
<dbReference type="SUPFAM" id="SSF52777">
    <property type="entry name" value="CoA-dependent acyltransferases"/>
    <property type="match status" value="1"/>
</dbReference>
<dbReference type="Gene3D" id="2.30.38.10">
    <property type="entry name" value="Luciferase, Domain 3"/>
    <property type="match status" value="1"/>
</dbReference>
<protein>
    <submittedName>
        <fullName evidence="3">Amino acid adenylation domain-containing protein</fullName>
    </submittedName>
</protein>
<dbReference type="Gene3D" id="3.30.559.30">
    <property type="entry name" value="Nonribosomal peptide synthetase, condensation domain"/>
    <property type="match status" value="1"/>
</dbReference>
<accession>A0ABU8UIH6</accession>
<proteinExistence type="predicted"/>
<dbReference type="InterPro" id="IPR010071">
    <property type="entry name" value="AA_adenyl_dom"/>
</dbReference>
<comment type="caution">
    <text evidence="3">The sequence shown here is derived from an EMBL/GenBank/DDBJ whole genome shotgun (WGS) entry which is preliminary data.</text>
</comment>
<dbReference type="NCBIfam" id="TIGR01733">
    <property type="entry name" value="AA-adenyl-dom"/>
    <property type="match status" value="1"/>
</dbReference>
<organism evidence="3 4">
    <name type="scientific">Streptomyces machairae</name>
    <dbReference type="NCBI Taxonomy" id="3134109"/>
    <lineage>
        <taxon>Bacteria</taxon>
        <taxon>Bacillati</taxon>
        <taxon>Actinomycetota</taxon>
        <taxon>Actinomycetes</taxon>
        <taxon>Kitasatosporales</taxon>
        <taxon>Streptomycetaceae</taxon>
        <taxon>Streptomyces</taxon>
    </lineage>
</organism>
<feature type="domain" description="Condensation" evidence="2">
    <location>
        <begin position="1"/>
        <end position="195"/>
    </location>
</feature>
<dbReference type="PANTHER" id="PTHR45527:SF1">
    <property type="entry name" value="FATTY ACID SYNTHASE"/>
    <property type="match status" value="1"/>
</dbReference>
<dbReference type="SUPFAM" id="SSF56801">
    <property type="entry name" value="Acetyl-CoA synthetase-like"/>
    <property type="match status" value="1"/>
</dbReference>
<dbReference type="Gene3D" id="3.40.50.980">
    <property type="match status" value="2"/>
</dbReference>
<evidence type="ECO:0000259" key="2">
    <source>
        <dbReference type="Pfam" id="PF00668"/>
    </source>
</evidence>
<evidence type="ECO:0000259" key="1">
    <source>
        <dbReference type="Pfam" id="PF00501"/>
    </source>
</evidence>
<reference evidence="3 4" key="1">
    <citation type="submission" date="2024-03" db="EMBL/GenBank/DDBJ databases">
        <title>Novel Streptomyces species of biotechnological and ecological value are a feature of Machair soil.</title>
        <authorList>
            <person name="Prole J.R."/>
            <person name="Goodfellow M."/>
            <person name="Allenby N."/>
            <person name="Ward A.C."/>
        </authorList>
    </citation>
    <scope>NUCLEOTIDE SEQUENCE [LARGE SCALE GENOMIC DNA]</scope>
    <source>
        <strain evidence="3 4">MS1.AVA.1</strain>
    </source>
</reference>
<dbReference type="Proteomes" id="UP001376459">
    <property type="component" value="Unassembled WGS sequence"/>
</dbReference>
<keyword evidence="4" id="KW-1185">Reference proteome</keyword>
<feature type="domain" description="AMP-dependent synthetase/ligase" evidence="1">
    <location>
        <begin position="216"/>
        <end position="585"/>
    </location>
</feature>
<sequence length="631" mass="68219">MVLFAGLSALLHRITGATDIPIGSAVMNRDVPGLEKLIGNFGNTLALRADLGGDPGFAELVERVRQLCTDGYAHQDMPFDKLVEQLGPERQPGRSVYFDVMLLFLTQGLEGPQLPGVTAEWETVHNDTTQFDLSLEAFLTGGRLRIEATYRSRLFTPDTVDRLLRHLETLLAEALADPELALSRLPLMTVSEQHQVLEEWNTTEHPVPGTHLTGLLDEQAARTPHAPALLADDGRPALDYAELHTRANRLARLLISHGVGPEHLVGVALDRGTDLVVALLAVLKAGAAYVPLDTGYPAERLAFMVEDAAPTLVLTAADTARTLPPGVPLLVLDTGTGTDPGTGTDVGTDTTAFDSAELTDADRLQPLRPEHPAYVIYTSGSTGRPKGAVVPHAGIVNRLLWMQEAYELGSEDRVLQKTPASFDVSVWEFFWPLITGAELVLARPGGHRDPGYLAELIRDRRVTTAHFVPSMLRLFLDDPAAEQARGVLRRLVCSGEALPAELAERCAESLPGTQLHNLYGPTEAAVDVTAWPCAEGTRSATGPVPIGRPVWNTRTLVLDAHLRPVPPGIPGELYLGGAQLARGYLRRPGLTADRFVADPYGPPGSRLYRTGDLVRWSAQGRWSSSAGPTTR</sequence>
<dbReference type="InterPro" id="IPR000873">
    <property type="entry name" value="AMP-dep_synth/lig_dom"/>
</dbReference>
<gene>
    <name evidence="3" type="ORF">WKI71_04875</name>
</gene>
<evidence type="ECO:0000313" key="4">
    <source>
        <dbReference type="Proteomes" id="UP001376459"/>
    </source>
</evidence>
<dbReference type="PANTHER" id="PTHR45527">
    <property type="entry name" value="NONRIBOSOMAL PEPTIDE SYNTHETASE"/>
    <property type="match status" value="1"/>
</dbReference>
<dbReference type="PROSITE" id="PS00455">
    <property type="entry name" value="AMP_BINDING"/>
    <property type="match status" value="1"/>
</dbReference>
<dbReference type="Pfam" id="PF00668">
    <property type="entry name" value="Condensation"/>
    <property type="match status" value="1"/>
</dbReference>
<dbReference type="InterPro" id="IPR001242">
    <property type="entry name" value="Condensation_dom"/>
</dbReference>
<dbReference type="InterPro" id="IPR020845">
    <property type="entry name" value="AMP-binding_CS"/>
</dbReference>
<dbReference type="EMBL" id="JBBKAK010000001">
    <property type="protein sequence ID" value="MEJ8668141.1"/>
    <property type="molecule type" value="Genomic_DNA"/>
</dbReference>
<dbReference type="Pfam" id="PF00501">
    <property type="entry name" value="AMP-binding"/>
    <property type="match status" value="1"/>
</dbReference>
<evidence type="ECO:0000313" key="3">
    <source>
        <dbReference type="EMBL" id="MEJ8668141.1"/>
    </source>
</evidence>